<accession>A0A1I7WFM4</accession>
<keyword evidence="2" id="KW-1185">Reference proteome</keyword>
<evidence type="ECO:0000256" key="1">
    <source>
        <dbReference type="SAM" id="Phobius"/>
    </source>
</evidence>
<feature type="transmembrane region" description="Helical" evidence="1">
    <location>
        <begin position="6"/>
        <end position="27"/>
    </location>
</feature>
<keyword evidence="1" id="KW-0812">Transmembrane</keyword>
<dbReference type="Proteomes" id="UP000095283">
    <property type="component" value="Unplaced"/>
</dbReference>
<sequence>MILRSVVLLDTVKLFLVLINLEDFAIIHKLQSHIFSYKTTVFLLKHGGPLYDYFMILIVLLITIIV</sequence>
<dbReference type="AlphaFoldDB" id="A0A1I7WFM4"/>
<protein>
    <submittedName>
        <fullName evidence="3 4">Ovule protein</fullName>
    </submittedName>
</protein>
<evidence type="ECO:0000313" key="3">
    <source>
        <dbReference type="WBParaSite" id="Hba_03693"/>
    </source>
</evidence>
<organism evidence="2 4">
    <name type="scientific">Heterorhabditis bacteriophora</name>
    <name type="common">Entomopathogenic nematode worm</name>
    <dbReference type="NCBI Taxonomy" id="37862"/>
    <lineage>
        <taxon>Eukaryota</taxon>
        <taxon>Metazoa</taxon>
        <taxon>Ecdysozoa</taxon>
        <taxon>Nematoda</taxon>
        <taxon>Chromadorea</taxon>
        <taxon>Rhabditida</taxon>
        <taxon>Rhabditina</taxon>
        <taxon>Rhabditomorpha</taxon>
        <taxon>Strongyloidea</taxon>
        <taxon>Heterorhabditidae</taxon>
        <taxon>Heterorhabditis</taxon>
    </lineage>
</organism>
<evidence type="ECO:0000313" key="4">
    <source>
        <dbReference type="WBParaSite" id="Hba_03758"/>
    </source>
</evidence>
<proteinExistence type="predicted"/>
<keyword evidence="1" id="KW-0472">Membrane</keyword>
<dbReference type="WBParaSite" id="Hba_03693">
    <property type="protein sequence ID" value="Hba_03693"/>
    <property type="gene ID" value="Hba_03693"/>
</dbReference>
<dbReference type="WBParaSite" id="Hba_03758">
    <property type="protein sequence ID" value="Hba_03758"/>
    <property type="gene ID" value="Hba_03758"/>
</dbReference>
<reference evidence="3 4" key="1">
    <citation type="submission" date="2016-11" db="UniProtKB">
        <authorList>
            <consortium name="WormBaseParasite"/>
        </authorList>
    </citation>
    <scope>IDENTIFICATION</scope>
</reference>
<feature type="transmembrane region" description="Helical" evidence="1">
    <location>
        <begin position="48"/>
        <end position="65"/>
    </location>
</feature>
<evidence type="ECO:0000313" key="2">
    <source>
        <dbReference type="Proteomes" id="UP000095283"/>
    </source>
</evidence>
<keyword evidence="1" id="KW-1133">Transmembrane helix</keyword>
<name>A0A1I7WFM4_HETBA</name>